<gene>
    <name evidence="1" type="ORF">LOK49_LG08G02800</name>
</gene>
<evidence type="ECO:0000313" key="2">
    <source>
        <dbReference type="Proteomes" id="UP001060215"/>
    </source>
</evidence>
<keyword evidence="1" id="KW-0378">Hydrolase</keyword>
<sequence>MEKTQQPKLWSISLDTEFTNPTPKIYYLYYQWITKVCRNREGYEPQLAAVATGSHIDAIPYSGKYNGVVGVLGAIQVINVLKRFASGLTVAKHV</sequence>
<comment type="caution">
    <text evidence="1">The sequence shown here is derived from an EMBL/GenBank/DDBJ whole genome shotgun (WGS) entry which is preliminary data.</text>
</comment>
<accession>A0ACC0GRD3</accession>
<dbReference type="Proteomes" id="UP001060215">
    <property type="component" value="Chromosome 9"/>
</dbReference>
<reference evidence="1 2" key="1">
    <citation type="journal article" date="2022" name="Plant J.">
        <title>Chromosome-level genome of Camellia lanceoleosa provides a valuable resource for understanding genome evolution and self-incompatibility.</title>
        <authorList>
            <person name="Gong W."/>
            <person name="Xiao S."/>
            <person name="Wang L."/>
            <person name="Liao Z."/>
            <person name="Chang Y."/>
            <person name="Mo W."/>
            <person name="Hu G."/>
            <person name="Li W."/>
            <person name="Zhao G."/>
            <person name="Zhu H."/>
            <person name="Hu X."/>
            <person name="Ji K."/>
            <person name="Xiang X."/>
            <person name="Song Q."/>
            <person name="Yuan D."/>
            <person name="Jin S."/>
            <person name="Zhang L."/>
        </authorList>
    </citation>
    <scope>NUCLEOTIDE SEQUENCE [LARGE SCALE GENOMIC DNA]</scope>
    <source>
        <strain evidence="1">SQ_2022a</strain>
    </source>
</reference>
<dbReference type="EMBL" id="CM045766">
    <property type="protein sequence ID" value="KAI8003204.1"/>
    <property type="molecule type" value="Genomic_DNA"/>
</dbReference>
<keyword evidence="2" id="KW-1185">Reference proteome</keyword>
<evidence type="ECO:0000313" key="1">
    <source>
        <dbReference type="EMBL" id="KAI8003204.1"/>
    </source>
</evidence>
<protein>
    <submittedName>
        <fullName evidence="1">Ureidoglycolate hydrolase</fullName>
    </submittedName>
</protein>
<proteinExistence type="predicted"/>
<organism evidence="1 2">
    <name type="scientific">Camellia lanceoleosa</name>
    <dbReference type="NCBI Taxonomy" id="1840588"/>
    <lineage>
        <taxon>Eukaryota</taxon>
        <taxon>Viridiplantae</taxon>
        <taxon>Streptophyta</taxon>
        <taxon>Embryophyta</taxon>
        <taxon>Tracheophyta</taxon>
        <taxon>Spermatophyta</taxon>
        <taxon>Magnoliopsida</taxon>
        <taxon>eudicotyledons</taxon>
        <taxon>Gunneridae</taxon>
        <taxon>Pentapetalae</taxon>
        <taxon>asterids</taxon>
        <taxon>Ericales</taxon>
        <taxon>Theaceae</taxon>
        <taxon>Camellia</taxon>
    </lineage>
</organism>
<name>A0ACC0GRD3_9ERIC</name>